<keyword evidence="2" id="KW-0472">Membrane</keyword>
<protein>
    <recommendedName>
        <fullName evidence="3">Secretion system C-terminal sorting domain-containing protein</fullName>
    </recommendedName>
</protein>
<sequence>MILVIDIQQTLATIGWITLFILLFFIVYRIVMRRLKKGRIEKELYLILHPIEKNPASGTVPIFIEMHTPMEVEIRLFSTKNEINEVIENKKFSKGGNIIELDTTAFANGTYFYQATSKNQKTKKIIEIKN</sequence>
<comment type="caution">
    <text evidence="4">The sequence shown here is derived from an EMBL/GenBank/DDBJ whole genome shotgun (WGS) entry which is preliminary data.</text>
</comment>
<keyword evidence="5" id="KW-1185">Reference proteome</keyword>
<dbReference type="Pfam" id="PF18962">
    <property type="entry name" value="Por_Secre_tail"/>
    <property type="match status" value="1"/>
</dbReference>
<organism evidence="4 5">
    <name type="scientific">Brumimicrobium salinarum</name>
    <dbReference type="NCBI Taxonomy" id="2058658"/>
    <lineage>
        <taxon>Bacteria</taxon>
        <taxon>Pseudomonadati</taxon>
        <taxon>Bacteroidota</taxon>
        <taxon>Flavobacteriia</taxon>
        <taxon>Flavobacteriales</taxon>
        <taxon>Crocinitomicaceae</taxon>
        <taxon>Brumimicrobium</taxon>
    </lineage>
</organism>
<gene>
    <name evidence="4" type="ORF">CW751_10375</name>
</gene>
<evidence type="ECO:0000256" key="1">
    <source>
        <dbReference type="ARBA" id="ARBA00022729"/>
    </source>
</evidence>
<keyword evidence="1" id="KW-0732">Signal</keyword>
<dbReference type="Proteomes" id="UP000236654">
    <property type="component" value="Unassembled WGS sequence"/>
</dbReference>
<accession>A0A2I0R105</accession>
<reference evidence="4 5" key="1">
    <citation type="submission" date="2017-12" db="EMBL/GenBank/DDBJ databases">
        <title>The draft genome sequence of Brumimicrobium saltpan LHR20.</title>
        <authorList>
            <person name="Do Z.-J."/>
            <person name="Luo H.-R."/>
        </authorList>
    </citation>
    <scope>NUCLEOTIDE SEQUENCE [LARGE SCALE GENOMIC DNA]</scope>
    <source>
        <strain evidence="4 5">LHR20</strain>
    </source>
</reference>
<keyword evidence="2" id="KW-0812">Transmembrane</keyword>
<evidence type="ECO:0000256" key="2">
    <source>
        <dbReference type="SAM" id="Phobius"/>
    </source>
</evidence>
<proteinExistence type="predicted"/>
<keyword evidence="2" id="KW-1133">Transmembrane helix</keyword>
<name>A0A2I0R105_9FLAO</name>
<dbReference type="InterPro" id="IPR026444">
    <property type="entry name" value="Secre_tail"/>
</dbReference>
<evidence type="ECO:0000313" key="5">
    <source>
        <dbReference type="Proteomes" id="UP000236654"/>
    </source>
</evidence>
<dbReference type="EMBL" id="PJNI01000011">
    <property type="protein sequence ID" value="PKR80254.1"/>
    <property type="molecule type" value="Genomic_DNA"/>
</dbReference>
<feature type="transmembrane region" description="Helical" evidence="2">
    <location>
        <begin position="12"/>
        <end position="31"/>
    </location>
</feature>
<dbReference type="OrthoDB" id="1467431at2"/>
<evidence type="ECO:0000313" key="4">
    <source>
        <dbReference type="EMBL" id="PKR80254.1"/>
    </source>
</evidence>
<evidence type="ECO:0000259" key="3">
    <source>
        <dbReference type="Pfam" id="PF18962"/>
    </source>
</evidence>
<dbReference type="RefSeq" id="WP_101334936.1">
    <property type="nucleotide sequence ID" value="NZ_PJNI01000011.1"/>
</dbReference>
<dbReference type="AlphaFoldDB" id="A0A2I0R105"/>
<feature type="domain" description="Secretion system C-terminal sorting" evidence="3">
    <location>
        <begin position="54"/>
        <end position="126"/>
    </location>
</feature>